<keyword evidence="2" id="KW-1133">Transmembrane helix</keyword>
<protein>
    <submittedName>
        <fullName evidence="3">Integral membrane protein</fullName>
    </submittedName>
</protein>
<dbReference type="Proteomes" id="UP001154400">
    <property type="component" value="Chromosome"/>
</dbReference>
<feature type="transmembrane region" description="Helical" evidence="2">
    <location>
        <begin position="40"/>
        <end position="61"/>
    </location>
</feature>
<feature type="transmembrane region" description="Helical" evidence="2">
    <location>
        <begin position="67"/>
        <end position="85"/>
    </location>
</feature>
<keyword evidence="2" id="KW-0812">Transmembrane</keyword>
<accession>A0A3S5Y9G4</accession>
<sequence length="164" mass="17657">MTTSEFDATTPPGAVPPPLPDKHGESDDPRYPSPRQARQAIAFVVDWILHVAAGLAAMTVAMDIPAVADWAALALPIGWIAASLIDRVVLQRIVHATVGKLLLGVCVIRPSDGSWPTLGYLLKWWLLGALDAVATFSDSPWLGNYDNSPTVVRRRDVTALRTAP</sequence>
<feature type="compositionally biased region" description="Basic and acidic residues" evidence="1">
    <location>
        <begin position="20"/>
        <end position="30"/>
    </location>
</feature>
<evidence type="ECO:0000313" key="4">
    <source>
        <dbReference type="Proteomes" id="UP000006892"/>
    </source>
</evidence>
<evidence type="ECO:0000256" key="2">
    <source>
        <dbReference type="SAM" id="Phobius"/>
    </source>
</evidence>
<evidence type="ECO:0000313" key="3">
    <source>
        <dbReference type="EMBL" id="CBH49194.1"/>
    </source>
</evidence>
<keyword evidence="2" id="KW-0472">Membrane</keyword>
<proteinExistence type="predicted"/>
<name>A0A3S5Y9G4_RHOH1</name>
<reference evidence="3" key="1">
    <citation type="journal article" date="2010" name="PLoS Genet.">
        <title>The genome of a pathogenic rhodococcus: cooptive virulence underpinned by key gene acquisitions.</title>
        <authorList>
            <person name="Letek M."/>
            <person name="Gonzalez P."/>
            <person name="Macarthur I."/>
            <person name="Rodriguez H."/>
            <person name="Freeman T.C."/>
            <person name="Valero-Rello A."/>
            <person name="Blanco M."/>
            <person name="Buckley T."/>
            <person name="Cherevach I."/>
            <person name="Fahey R."/>
            <person name="Hapeshi A."/>
            <person name="Holdstock J."/>
            <person name="Leadon D."/>
            <person name="Navas J."/>
            <person name="Ocampo A."/>
            <person name="Quail M.A."/>
            <person name="Sanders M."/>
            <person name="Scortti M.M."/>
            <person name="Prescott J.F."/>
            <person name="Fogarty U."/>
            <person name="Meijer W.G."/>
            <person name="Parkhill J."/>
            <person name="Bentley S.D."/>
            <person name="Vazquez-Boland J.A."/>
        </authorList>
    </citation>
    <scope>NUCLEOTIDE SEQUENCE [LARGE SCALE GENOMIC DNA]</scope>
    <source>
        <strain evidence="3 4">103S</strain>
    </source>
</reference>
<organism evidence="3">
    <name type="scientific">Rhodococcus hoagii (strain 103S)</name>
    <name type="common">Rhodococcus equi</name>
    <dbReference type="NCBI Taxonomy" id="685727"/>
    <lineage>
        <taxon>Bacteria</taxon>
        <taxon>Bacillati</taxon>
        <taxon>Actinomycetota</taxon>
        <taxon>Actinomycetes</taxon>
        <taxon>Mycobacteriales</taxon>
        <taxon>Nocardiaceae</taxon>
        <taxon>Prescottella</taxon>
    </lineage>
</organism>
<gene>
    <name evidence="3" type="ordered locus">REQ_31930</name>
</gene>
<evidence type="ECO:0000256" key="1">
    <source>
        <dbReference type="SAM" id="MobiDB-lite"/>
    </source>
</evidence>
<dbReference type="KEGG" id="req:REQ_31930"/>
<dbReference type="RefSeq" id="WP_013416644.1">
    <property type="nucleotide sequence ID" value="NC_014659.1"/>
</dbReference>
<dbReference type="AlphaFoldDB" id="A0A3S5Y9G4"/>
<feature type="region of interest" description="Disordered" evidence="1">
    <location>
        <begin position="1"/>
        <end position="32"/>
    </location>
</feature>
<dbReference type="EMBL" id="FN563149">
    <property type="protein sequence ID" value="CBH49194.1"/>
    <property type="molecule type" value="Genomic_DNA"/>
</dbReference>